<dbReference type="Pfam" id="PF24695">
    <property type="entry name" value="PITM1-3"/>
    <property type="match status" value="1"/>
</dbReference>
<dbReference type="InterPro" id="IPR001666">
    <property type="entry name" value="PI_transfer"/>
</dbReference>
<feature type="region of interest" description="Disordered" evidence="5">
    <location>
        <begin position="809"/>
        <end position="926"/>
    </location>
</feature>
<feature type="compositionally biased region" description="Polar residues" evidence="5">
    <location>
        <begin position="873"/>
        <end position="882"/>
    </location>
</feature>
<evidence type="ECO:0000313" key="7">
    <source>
        <dbReference type="EMBL" id="KAG7498320.1"/>
    </source>
</evidence>
<accession>A0AAV6QZF9</accession>
<feature type="compositionally biased region" description="Basic and acidic residues" evidence="5">
    <location>
        <begin position="1102"/>
        <end position="1122"/>
    </location>
</feature>
<feature type="region of interest" description="Disordered" evidence="5">
    <location>
        <begin position="1"/>
        <end position="37"/>
    </location>
</feature>
<evidence type="ECO:0000256" key="4">
    <source>
        <dbReference type="SAM" id="Coils"/>
    </source>
</evidence>
<dbReference type="InterPro" id="IPR004177">
    <property type="entry name" value="DDHD_dom"/>
</dbReference>
<keyword evidence="4" id="KW-0175">Coiled coil</keyword>
<feature type="region of interest" description="Disordered" evidence="5">
    <location>
        <begin position="549"/>
        <end position="583"/>
    </location>
</feature>
<dbReference type="Pfam" id="PF24694">
    <property type="entry name" value="LNS2_PITM1-3"/>
    <property type="match status" value="1"/>
</dbReference>
<feature type="compositionally biased region" description="Basic residues" evidence="5">
    <location>
        <begin position="1086"/>
        <end position="1097"/>
    </location>
</feature>
<dbReference type="FunFam" id="3.40.50.1000:FF:000173">
    <property type="entry name" value="Membrane-associated phosphatidylinositol transfer protein 2"/>
    <property type="match status" value="1"/>
</dbReference>
<dbReference type="CDD" id="cd08889">
    <property type="entry name" value="SRPBCC_PITPNM1-2_like"/>
    <property type="match status" value="1"/>
</dbReference>
<evidence type="ECO:0000313" key="8">
    <source>
        <dbReference type="Proteomes" id="UP000693946"/>
    </source>
</evidence>
<feature type="domain" description="DDHD" evidence="6">
    <location>
        <begin position="1991"/>
        <end position="2324"/>
    </location>
</feature>
<proteinExistence type="inferred from homology"/>
<comment type="similarity">
    <text evidence="1">Belongs to the PtdIns transfer protein family. PI transfer class IIA subfamily.</text>
</comment>
<dbReference type="Pfam" id="PF02862">
    <property type="entry name" value="DDHD"/>
    <property type="match status" value="1"/>
</dbReference>
<feature type="region of interest" description="Disordered" evidence="5">
    <location>
        <begin position="292"/>
        <end position="365"/>
    </location>
</feature>
<name>A0AAV6QZF9_SOLSE</name>
<dbReference type="EMBL" id="JAGKHQ010000014">
    <property type="protein sequence ID" value="KAG7498320.1"/>
    <property type="molecule type" value="Genomic_DNA"/>
</dbReference>
<feature type="compositionally biased region" description="Polar residues" evidence="5">
    <location>
        <begin position="504"/>
        <end position="513"/>
    </location>
</feature>
<dbReference type="GO" id="GO:0046872">
    <property type="term" value="F:metal ion binding"/>
    <property type="evidence" value="ECO:0007669"/>
    <property type="project" value="InterPro"/>
</dbReference>
<dbReference type="SMART" id="SM00775">
    <property type="entry name" value="LNS2"/>
    <property type="match status" value="1"/>
</dbReference>
<feature type="compositionally biased region" description="Basic and acidic residues" evidence="5">
    <location>
        <begin position="1583"/>
        <end position="1594"/>
    </location>
</feature>
<keyword evidence="8" id="KW-1185">Reference proteome</keyword>
<dbReference type="PANTHER" id="PTHR10658:SF84">
    <property type="entry name" value="MEMBRANE-ASSOCIATED PHOSPHATIDYLINOSITOL TRANSFER PROTEIN 2"/>
    <property type="match status" value="1"/>
</dbReference>
<feature type="region of interest" description="Disordered" evidence="5">
    <location>
        <begin position="459"/>
        <end position="513"/>
    </location>
</feature>
<feature type="compositionally biased region" description="Low complexity" evidence="5">
    <location>
        <begin position="460"/>
        <end position="474"/>
    </location>
</feature>
<dbReference type="GO" id="GO:0008526">
    <property type="term" value="F:phosphatidylinositol transfer activity"/>
    <property type="evidence" value="ECO:0007669"/>
    <property type="project" value="TreeGrafter"/>
</dbReference>
<keyword evidence="2" id="KW-0597">Phosphoprotein</keyword>
<feature type="region of interest" description="Disordered" evidence="5">
    <location>
        <begin position="972"/>
        <end position="1061"/>
    </location>
</feature>
<dbReference type="InterPro" id="IPR031315">
    <property type="entry name" value="LNS2/PITP"/>
</dbReference>
<sequence length="2725" mass="303402">MDEMMTQVNGCQTDPLFSEDRHTASQTTGGAVESRPADITPARNNIRSLCLSTEEVFEQGRNLPFINPSSLETLRALVQEIESSGETDPEIWKDCESRWLHLFQLVEKQYQAQILAQQEQYQCQIQLIQDEIKALVQLQNRQTSVQPHTDFPPSPRVKTVTDPKDYIFPLLSSDCTVPKNVPSDHDNLAASAHSPFSSPSPPLHRSETTNQGEEQATTVLSSGYGTLSALEMCLEAAGSPVEEENGSLGRKKHHWSSNFQEDRETTVIGCQQGFSNERNVGVEQLDPSVYQQRTTGNSQSLTSWAQRQKLRPKKKKNTQASSQIPVYQEQSYNHTECHSPNPKESTDSHDQHRPTGPLSSSFPLRRSDSLMSEASGLTYWRLNDYDLYWPLPDSFASDAHILLQEATSSLTPSQDQQLSLKDIYRNKQRPDWESPVTSSPSSPQVLTLDPAASVHQWDRTSGFTSPSHFSSPSFANQPLLNPRDGTPDSMVECGPNPGDADCVSDTSSISVTRPSTSKVQSVWANASHALPSSSQDKTQPCSLITNQQHRACAPSASKEDGSHTHTSTLKPCPPSGASLRPAVSPHVERAASLEDPVVLSLLRQNLREKHSRHVADLKAYYESEIQILRDKLSLTEENGNDVLIERCEHLEKALAETTRRVQELEATNSSLEKKLAEWTERYAVAGSTVKTLQQRLEEGNRSSKEKDTLTAQLKSRVRHLEEATQKACKDEDEKEARRDREHKMLQDLLREYDFLMKENEGTKNKLVTAENKLVDANDQISELKRVISKLESQVKQLEHENQARARQAYHNKAQPSGAGLFHHPDLLLSHSKSNGESDMDRRKTPRPLPDQMNGGRKSLSPFPQSSVHKRSQHMFNDQSPGPGSSVDMSLAAGSYRCASPPECEQSLPQSRAQEQSQWESGRSQASSALTPIMRALIELEDTRATQSRAPWVGSQRPTVGFVERQHKEPIQEQARLQADRDVVQPGGSVAAGGAKRHREAERAPSILRPQRTLSPESHRSSSLPPAQRNIPPTTPTKRETILHPISAKSSPKRCPTDNYSTAFDHMLPREERLQKRLNGHADQRRHSFHCSSPRKRLQFTSAEREDDHRRPDSTGSVNHRDGNSQLGWEDQAVCGGSDLHDTYGDSAPLLLDNLNSLAEAERLFDELTQEKQQIEAALSRIPGSGGRMSLQSRLNEVALEKRLDRVNPVLTADTHRGSECCVRALQDVHTAVDTHGQLTVHWASPWADIQLRNCGHVHSREMDCRSEMMLHSIPVSCVNNDDSLLLEERITMLIKEYRIPMPMSVEEYRIAQLYMIQKKSREESCGEGSGVEILENRPYEDGPGGSGQYTHKVYHIGKHIPSWFCSILPQAALRVEEESWNAYPYTRTRYTCPFVEKFSIDIETYYKPDTGNQGDVFSLSSVEKRQRTVDLIDIVKDYIAPHEYLVEEDPKLYQSIKTKRGPLSDDWIEEIIQNPCENQVMCAYKLCKVEFRYWGMQSKIERFIHDVGLRKVMVRAHRQAWCWQDEWYGLTIEDIRELELETQLALAKKMAQYSLTEEGGAETNGSSVSQDQTSGAEAMGAKAEADGGKNRDSLGNRGELTKQWSTSSRSSNRSSKRGGSPSHQSISEWRMQSIARDSEDSTDDEFFDAHEDFSDNEEMFAKEITKWSSNDLMDKIETIEVDEAQVLYQESGGEYAGMSNEETQMEDCSSQQCLQPSKVHVLVLVLHGGNILDTGSGEQSSKQGDVNTLSGAFDTVMRVHYPAAMGRITIRMVPCPAVCADAFSLVSNLSPYSYDEGCLSSSQDHIPLAALPLLATSAPQYQDAVATVILRANQVYNDFIKSLEGTSFNGQVCVIGDCVGGILGFDALCSSSVTVIESQNSSRRGSTISVQDTDLLSPGIIINSVSPSSPSLEGSRHLSRSNIDIPRCSGPDDPKKQLPRKRSDSSTYELDTIKHHQAFLSSLHSSVLYAEPGSRRSSNSTMLEGGSLGKFDFEVTDFFLFGSPLGLVLALRKTVVPSLDVSALRPACQQVYNLFHPADPSASRLEPLLDKRFHLLPPFSVPRYQRFPLGDGHSALLVETVQSNPQLLMESAAASQRCQESVVSETTIPVPILNWQTSQLHTESLANQICKDALHTHNFVDGQYPPPTSPGVPHLRCTRRASEASIASQVSGLADAYTASNIATTHKVSLSKRPSLLSHLTLPYNKFAARTSSARSRSKMRGVLPRSNGVESEQSSDFSSDMTSHLTDDMSDVTDISSAPLSLGVLKNIEQVASRWWGSKRTDYALYCPDALTAFPTVALPHLFHASYWESTDVVSFLLRQVMRHENSSILELDGKEVSEFTPSKPREKWLRKRTHVKIRNVTANHRVNDAVFTEDGAQMVMGRFMYGPLDMVTLTGEKIDIHIMTQPPSGEWVYFNTELTNSSGRVSYVIPENKKLGVGVYPVKMVVRGDHTFADSYLTILPRGTEFVVFSIDGSFAASVSIMGSDPKVRAGAVDVVRYWQDLGYLIVYVTGRPDMQKQRVVAWLSQHNFPHGIVSFCDGLVHDPLRHKANFLKHLINEAHMRIFAAYGSTKDISVYTSIGLSPFHIYIVGRPTKKMQHQCQFISDGYASHLSQLEYNQRSRPAKSATNRMVLRKGSFGLGAAGGDFLRKRNHIFRSISSQKPTGAGSASPNPTGRTERTLSQCETERERVIATATQRSMSLAAGCWGRSGSTKEGSGGLLGPK</sequence>
<evidence type="ECO:0000259" key="6">
    <source>
        <dbReference type="PROSITE" id="PS51043"/>
    </source>
</evidence>
<feature type="compositionally biased region" description="Polar residues" evidence="5">
    <location>
        <begin position="2229"/>
        <end position="2244"/>
    </location>
</feature>
<dbReference type="InterPro" id="IPR055261">
    <property type="entry name" value="PI_transfer_N"/>
</dbReference>
<evidence type="ECO:0000256" key="3">
    <source>
        <dbReference type="ARBA" id="ARBA00022837"/>
    </source>
</evidence>
<feature type="region of interest" description="Disordered" evidence="5">
    <location>
        <begin position="1557"/>
        <end position="1629"/>
    </location>
</feature>
<feature type="coiled-coil region" evidence="4">
    <location>
        <begin position="640"/>
        <end position="681"/>
    </location>
</feature>
<dbReference type="PROSITE" id="PS51043">
    <property type="entry name" value="DDHD"/>
    <property type="match status" value="1"/>
</dbReference>
<feature type="compositionally biased region" description="Polar residues" evidence="5">
    <location>
        <begin position="906"/>
        <end position="926"/>
    </location>
</feature>
<feature type="coiled-coil region" evidence="4">
    <location>
        <begin position="745"/>
        <end position="807"/>
    </location>
</feature>
<protein>
    <submittedName>
        <fullName evidence="7">Membrane-associated phosphatidylinositol transfer protein 2-like isoform X1</fullName>
    </submittedName>
</protein>
<dbReference type="Pfam" id="PF02121">
    <property type="entry name" value="IP_trans"/>
    <property type="match status" value="1"/>
</dbReference>
<gene>
    <name evidence="7" type="ORF">JOB18_005439</name>
</gene>
<feature type="compositionally biased region" description="Polar residues" evidence="5">
    <location>
        <begin position="2659"/>
        <end position="2685"/>
    </location>
</feature>
<feature type="compositionally biased region" description="Polar residues" evidence="5">
    <location>
        <begin position="1"/>
        <end position="12"/>
    </location>
</feature>
<feature type="compositionally biased region" description="Basic and acidic residues" evidence="5">
    <location>
        <begin position="344"/>
        <end position="353"/>
    </location>
</feature>
<dbReference type="GO" id="GO:0031210">
    <property type="term" value="F:phosphatidylcholine binding"/>
    <property type="evidence" value="ECO:0007669"/>
    <property type="project" value="TreeGrafter"/>
</dbReference>
<feature type="region of interest" description="Disordered" evidence="5">
    <location>
        <begin position="1078"/>
        <end position="1129"/>
    </location>
</feature>
<dbReference type="GO" id="GO:0008525">
    <property type="term" value="F:phosphatidylcholine transporter activity"/>
    <property type="evidence" value="ECO:0007669"/>
    <property type="project" value="TreeGrafter"/>
</dbReference>
<dbReference type="Proteomes" id="UP000693946">
    <property type="component" value="Linkage Group LG21"/>
</dbReference>
<feature type="compositionally biased region" description="Low complexity" evidence="5">
    <location>
        <begin position="1605"/>
        <end position="1622"/>
    </location>
</feature>
<evidence type="ECO:0000256" key="1">
    <source>
        <dbReference type="ARBA" id="ARBA00010316"/>
    </source>
</evidence>
<feature type="region of interest" description="Disordered" evidence="5">
    <location>
        <begin position="1906"/>
        <end position="1946"/>
    </location>
</feature>
<dbReference type="SMART" id="SM01127">
    <property type="entry name" value="DDHD"/>
    <property type="match status" value="1"/>
</dbReference>
<dbReference type="FunFam" id="3.30.530.20:FF:000001">
    <property type="entry name" value="Phosphatidylinositol transfer protein membrane associated 2"/>
    <property type="match status" value="1"/>
</dbReference>
<feature type="region of interest" description="Disordered" evidence="5">
    <location>
        <begin position="241"/>
        <end position="260"/>
    </location>
</feature>
<feature type="region of interest" description="Disordered" evidence="5">
    <location>
        <begin position="179"/>
        <end position="214"/>
    </location>
</feature>
<feature type="compositionally biased region" description="Basic residues" evidence="5">
    <location>
        <begin position="308"/>
        <end position="317"/>
    </location>
</feature>
<feature type="compositionally biased region" description="Polar residues" evidence="5">
    <location>
        <begin position="1011"/>
        <end position="1024"/>
    </location>
</feature>
<dbReference type="GO" id="GO:0005737">
    <property type="term" value="C:cytoplasm"/>
    <property type="evidence" value="ECO:0007669"/>
    <property type="project" value="TreeGrafter"/>
</dbReference>
<dbReference type="PANTHER" id="PTHR10658">
    <property type="entry name" value="PHOSPHATIDYLINOSITOL TRANSFER PROTEIN"/>
    <property type="match status" value="1"/>
</dbReference>
<keyword evidence="3" id="KW-0106">Calcium</keyword>
<feature type="compositionally biased region" description="Basic and acidic residues" evidence="5">
    <location>
        <begin position="1930"/>
        <end position="1944"/>
    </location>
</feature>
<feature type="compositionally biased region" description="Polar residues" evidence="5">
    <location>
        <begin position="1563"/>
        <end position="1575"/>
    </location>
</feature>
<feature type="compositionally biased region" description="Basic and acidic residues" evidence="5">
    <location>
        <begin position="833"/>
        <end position="842"/>
    </location>
</feature>
<feature type="compositionally biased region" description="Polar residues" evidence="5">
    <location>
        <begin position="292"/>
        <end position="306"/>
    </location>
</feature>
<reference evidence="7 8" key="1">
    <citation type="journal article" date="2021" name="Sci. Rep.">
        <title>Chromosome anchoring in Senegalese sole (Solea senegalensis) reveals sex-associated markers and genome rearrangements in flatfish.</title>
        <authorList>
            <person name="Guerrero-Cozar I."/>
            <person name="Gomez-Garrido J."/>
            <person name="Berbel C."/>
            <person name="Martinez-Blanch J.F."/>
            <person name="Alioto T."/>
            <person name="Claros M.G."/>
            <person name="Gagnaire P.A."/>
            <person name="Manchado M."/>
        </authorList>
    </citation>
    <scope>NUCLEOTIDE SEQUENCE [LARGE SCALE GENOMIC DNA]</scope>
    <source>
        <strain evidence="7">Sse05_10M</strain>
    </source>
</reference>
<feature type="region of interest" description="Disordered" evidence="5">
    <location>
        <begin position="2216"/>
        <end position="2244"/>
    </location>
</feature>
<evidence type="ECO:0000256" key="5">
    <source>
        <dbReference type="SAM" id="MobiDB-lite"/>
    </source>
</evidence>
<dbReference type="GO" id="GO:0035091">
    <property type="term" value="F:phosphatidylinositol binding"/>
    <property type="evidence" value="ECO:0007669"/>
    <property type="project" value="TreeGrafter"/>
</dbReference>
<organism evidence="7 8">
    <name type="scientific">Solea senegalensis</name>
    <name type="common">Senegalese sole</name>
    <dbReference type="NCBI Taxonomy" id="28829"/>
    <lineage>
        <taxon>Eukaryota</taxon>
        <taxon>Metazoa</taxon>
        <taxon>Chordata</taxon>
        <taxon>Craniata</taxon>
        <taxon>Vertebrata</taxon>
        <taxon>Euteleostomi</taxon>
        <taxon>Actinopterygii</taxon>
        <taxon>Neopterygii</taxon>
        <taxon>Teleostei</taxon>
        <taxon>Neoteleostei</taxon>
        <taxon>Acanthomorphata</taxon>
        <taxon>Carangaria</taxon>
        <taxon>Pleuronectiformes</taxon>
        <taxon>Pleuronectoidei</taxon>
        <taxon>Soleidae</taxon>
        <taxon>Solea</taxon>
    </lineage>
</organism>
<feature type="region of interest" description="Disordered" evidence="5">
    <location>
        <begin position="2704"/>
        <end position="2725"/>
    </location>
</feature>
<evidence type="ECO:0000256" key="2">
    <source>
        <dbReference type="ARBA" id="ARBA00022553"/>
    </source>
</evidence>
<comment type="caution">
    <text evidence="7">The sequence shown here is derived from an EMBL/GenBank/DDBJ whole genome shotgun (WGS) entry which is preliminary data.</text>
</comment>
<feature type="region of interest" description="Disordered" evidence="5">
    <location>
        <begin position="2659"/>
        <end position="2688"/>
    </location>
</feature>
<feature type="compositionally biased region" description="Polar residues" evidence="5">
    <location>
        <begin position="318"/>
        <end position="334"/>
    </location>
</feature>